<dbReference type="Pfam" id="PF13768">
    <property type="entry name" value="VWA_3"/>
    <property type="match status" value="1"/>
</dbReference>
<keyword evidence="3" id="KW-0272">Extracellular matrix</keyword>
<evidence type="ECO:0000256" key="3">
    <source>
        <dbReference type="ARBA" id="ARBA00022530"/>
    </source>
</evidence>
<dbReference type="EMBL" id="AHAT01012316">
    <property type="status" value="NOT_ANNOTATED_CDS"/>
    <property type="molecule type" value="Genomic_DNA"/>
</dbReference>
<evidence type="ECO:0000313" key="16">
    <source>
        <dbReference type="Proteomes" id="UP000018468"/>
    </source>
</evidence>
<reference evidence="16" key="1">
    <citation type="submission" date="2011-12" db="EMBL/GenBank/DDBJ databases">
        <title>The Draft Genome of Lepisosteus oculatus.</title>
        <authorList>
            <consortium name="The Broad Institute Genome Assembly &amp; Analysis Group"/>
            <consortium name="Computational R&amp;D Group"/>
            <consortium name="and Sequencing Platform"/>
            <person name="Di Palma F."/>
            <person name="Alfoldi J."/>
            <person name="Johnson J."/>
            <person name="Berlin A."/>
            <person name="Gnerre S."/>
            <person name="Jaffe D."/>
            <person name="MacCallum I."/>
            <person name="Young S."/>
            <person name="Walker B.J."/>
            <person name="Lander E.S."/>
            <person name="Lindblad-Toh K."/>
        </authorList>
    </citation>
    <scope>NUCLEOTIDE SEQUENCE [LARGE SCALE GENOMIC DNA]</scope>
</reference>
<evidence type="ECO:0000256" key="8">
    <source>
        <dbReference type="ARBA" id="ARBA00023180"/>
    </source>
</evidence>
<evidence type="ECO:0000256" key="12">
    <source>
        <dbReference type="SAM" id="MobiDB-lite"/>
    </source>
</evidence>
<feature type="compositionally biased region" description="Low complexity" evidence="12">
    <location>
        <begin position="2024"/>
        <end position="2034"/>
    </location>
</feature>
<feature type="region of interest" description="Disordered" evidence="12">
    <location>
        <begin position="1797"/>
        <end position="2126"/>
    </location>
</feature>
<dbReference type="InterPro" id="IPR036465">
    <property type="entry name" value="vWFA_dom_sf"/>
</dbReference>
<keyword evidence="5" id="KW-0677">Repeat</keyword>
<dbReference type="CDD" id="cd01472">
    <property type="entry name" value="vWA_collagen"/>
    <property type="match status" value="4"/>
</dbReference>
<dbReference type="FunFam" id="3.40.50.410:FF:000004">
    <property type="entry name" value="collagen alpha-6(VI) chain"/>
    <property type="match status" value="5"/>
</dbReference>
<comment type="function">
    <text evidence="10">Collagen VI acts as a cell-binding protein.</text>
</comment>
<dbReference type="EMBL" id="AHAT01012318">
    <property type="status" value="NOT_ANNOTATED_CDS"/>
    <property type="molecule type" value="Genomic_DNA"/>
</dbReference>
<dbReference type="GO" id="GO:0007155">
    <property type="term" value="P:cell adhesion"/>
    <property type="evidence" value="ECO:0007669"/>
    <property type="project" value="UniProtKB-KW"/>
</dbReference>
<comment type="similarity">
    <text evidence="11">Belongs to the type VI collagen family.</text>
</comment>
<dbReference type="Bgee" id="ENSLOCG00000001668">
    <property type="expression patterns" value="Expressed in larva and 12 other cell types or tissues"/>
</dbReference>
<evidence type="ECO:0000256" key="13">
    <source>
        <dbReference type="SAM" id="SignalP"/>
    </source>
</evidence>
<dbReference type="PRINTS" id="PR00453">
    <property type="entry name" value="VWFADOMAIN"/>
</dbReference>
<dbReference type="Ensembl" id="ENSLOCT00000001961.1">
    <property type="protein sequence ID" value="ENSLOCP00000001956.1"/>
    <property type="gene ID" value="ENSLOCG00000001668.1"/>
</dbReference>
<feature type="domain" description="VWFA" evidence="14">
    <location>
        <begin position="1398"/>
        <end position="1569"/>
    </location>
</feature>
<keyword evidence="2" id="KW-0964">Secreted</keyword>
<comment type="subcellular location">
    <subcellularLocation>
        <location evidence="1">Secreted</location>
        <location evidence="1">Extracellular space</location>
        <location evidence="1">Extracellular matrix</location>
    </subcellularLocation>
</comment>
<dbReference type="InterPro" id="IPR002035">
    <property type="entry name" value="VWF_A"/>
</dbReference>
<evidence type="ECO:0000256" key="7">
    <source>
        <dbReference type="ARBA" id="ARBA00023119"/>
    </source>
</evidence>
<dbReference type="Pfam" id="PF00092">
    <property type="entry name" value="VWA"/>
    <property type="match status" value="10"/>
</dbReference>
<feature type="domain" description="VWFA" evidence="14">
    <location>
        <begin position="236"/>
        <end position="409"/>
    </location>
</feature>
<name>W5M0P9_LEPOC</name>
<evidence type="ECO:0000256" key="2">
    <source>
        <dbReference type="ARBA" id="ARBA00022525"/>
    </source>
</evidence>
<reference evidence="15" key="2">
    <citation type="submission" date="2025-08" db="UniProtKB">
        <authorList>
            <consortium name="Ensembl"/>
        </authorList>
    </citation>
    <scope>IDENTIFICATION</scope>
</reference>
<feature type="domain" description="VWFA" evidence="14">
    <location>
        <begin position="430"/>
        <end position="605"/>
    </location>
</feature>
<dbReference type="EMBL" id="AHAT01012317">
    <property type="status" value="NOT_ANNOTATED_CDS"/>
    <property type="molecule type" value="Genomic_DNA"/>
</dbReference>
<dbReference type="FunFam" id="3.40.50.410:FF:000118">
    <property type="entry name" value="Collagen type VI alpha 6 chain"/>
    <property type="match status" value="1"/>
</dbReference>
<keyword evidence="16" id="KW-1185">Reference proteome</keyword>
<dbReference type="OMA" id="RTCCNMY"/>
<dbReference type="Pfam" id="PF01391">
    <property type="entry name" value="Collagen"/>
    <property type="match status" value="2"/>
</dbReference>
<dbReference type="FunFam" id="3.40.50.410:FF:000001">
    <property type="entry name" value="Collagen, type XII, alpha 1"/>
    <property type="match status" value="1"/>
</dbReference>
<dbReference type="PANTHER" id="PTHR24020">
    <property type="entry name" value="COLLAGEN ALPHA"/>
    <property type="match status" value="1"/>
</dbReference>
<dbReference type="FunFam" id="3.40.50.410:FF:000003">
    <property type="entry name" value="Collagen type VI alpha 3 chain"/>
    <property type="match status" value="1"/>
</dbReference>
<dbReference type="EMBL" id="AHAT01012315">
    <property type="status" value="NOT_ANNOTATED_CDS"/>
    <property type="molecule type" value="Genomic_DNA"/>
</dbReference>
<sequence>MEMIQFLSAFLFAFCLPVNNAQKTVCTEETAADIVFLVDGSWSIGTENFQQIRDFLYALIDSFDVGADKVQIGLIQYSNSPRTEFTLNQYQNKQDILTYIQSLPYKGGGTRTGLGLSYMLDNHFTEAAGSRVREGVPQVAIVITDGQSQDTVKQAAEEVKNSGITLYAIGIKEAVLEELNEIASDPDDKFVYNVDDFAALQGISKNFVQVLCTTVEESKRQTLQVSKECRQATAADIVFLVDGSTSIGETNFNEVRNFLYTFVEGLDVGLNKVRVGLAQYSDEVYQEFLLNKYSDKQDILEQMQNLQYRTGGTNTGKALEFLRTQYFTEEAGSRATLGIPQVVIVITDGVSADEVREPAKKLRENVTVFVVGIGVAAYDELQEIANRPSDKFLFNIDNFEALNQLSSSLLPNVCTSIGTQKEALAPSYADIVFLVGGSTLLGSPAFQQIRSFISRIVNQLDVGINQHRVGMAQFSGDTKTEFLLNTYEKRGEVLNHLKNNFRLKGGAQRLGQALNYVHRTFYKESAGSRIAEGFRQFLIVFTSAKSEDEIQRAARIIKAEGVTVISIGLPRAPITELEVVATKPYVYQLNSQVFSKTVQEVSGIIESKEAHLGLLTGPAACKSATVADIVFIVDESASIGTQNFRSVRNFVYKIIDGLDVDLNKVRTGVIMYSDAPRAEVYLNSFREKAEVLRYIKTLPYRGGGTNTGAALDFARQNMFVKGRGSRRSQGVQQIAIVITDGESQDNVSGPAVSLQRAGVTVFALGIKEANMKQLKQIASYPSRKFVFNVDSFAKLASVEKSLQKLLCSEIINIAFAAPRVIYSLKEGCVETEEADIYFLIDHSGSIDPLGFVDMKKFIKEMIRMFRIGPQSVRIGVVKYANTPTVEFTVTEHTNKKDLERAVERVQQLGGGTQTGDALRSMSALFQKAASSRNRKTPQFLIVITDGKSQDAVVDAAKELRAQSIMIYAIGVGDANEDELLEMSGSPDKKFYVSNFDSLRLIKNEVAQELCSEEVCKTMEADIIFLIDSSGSIHPDDYSKMKTFMESMVDRSDIGADKVQVGVLQFSSVQQEEFPLNKYEDKSGIKQAIYNIQQLGGGTLTGEALKFTSQYFDAARGGRSTVKQFLIVITDGEAQDEVAKPAQNLRNKGIIIHTIGVMNANDTQLVEISGSQDKVHSAKNFDGLQFLEKNILFQICNPDTECRTEVADMIFLVDESTTIDSSEFVSMQKFMIAMVNNSDVGKNRVRFGAIKYSTTPTEMFRLNQFDSKQQVRDAIAAMTADGGDTYTAKALQFSQTFFTEAYGGRKSAGVPQILLVITDGEATDRYELPKSSMRVREDGISIYGIGVENATEEELKIMTEDETKVFYVNNFKGLEELQKNITKKLCNDTKPACETKEADIVMLIDGSGSINPGQFQTMQNFMKDIVGSFRISKTSVQVGVAQFSTEPQKEFYLSEFDSEDAIKERILQMKQMKQSTYIGKALRFIRSFFEPSAGSRIRQFVPQNLIVITDGKSIDPVEEAAAELRALNIHIFVISIGYVDALKLQQIAGSNDRLFTVKNFNELETIKKRVVKNICDPGDEPSTSCTIDIAVGFDISRRGRFPGLLSSQRKLEAQLLGLIRQMSYLDNLNCVSASQVIIQIGFLISENGRIIFDSNFEKYNEEIVRKVMVTLQTMEATYFTTKLLQSFLDKFKGKSTANVKVLLVFSDGLDENVELLETESENLRRGGINALLTVALEGVTNANDLQMVEFGRGFGYKVPLAIDMHNINSAMAKELDTIAERVCCNVMCKCMGQEGLRGPRGPLGIKGSPGTKGPPGHPGDEGGFGERGTPGLNGTQGIEGCPGKRGIKGPRGYRGNRGEDGDHGIDGVDGEQGMAGLPGALGERGDPGSPGRSGVRGEPGERGQPGLRGDPGDSGTDNNIRGPKGEKGNPGIQGDAGEDGTPGDAGVDGKRGPQGRRGAPGSKGERGEPGTPGLRGDPGASGPQGERGTRGLPGPPGTLGLPGRQGELGLQGPKGSVGNEGPKGQKGQPGDPGVKGSVGPNGPRGLPGIDGRDGYGSPGQKGEKGESGFPGYPGPQGEEGDLGTPGSRGPKGSRGRRGNSGSSGVPGDPGIPGASGHKGPKGPSGTRSMTPCELVGYIRNNCPWFQGRTDCPVYPTELVVALDMSEDVTPQVFERMRNIAVNLLQDLTISESNCPTGARVAVVSYSSTTKYLIRFSDYHRKKQLIEAIKNIPPKRTTSRRNIGAAMRFVARNVFKRVRQGVLMRKVAIFISNGASQEATPIVTAALEFKALDITPVVIAFRNVPNVRRAFEADESGSFMVSVLEEAQDQSPELYRVRQCALCYDPCSPSVVCQSFKSIPIPLRMDLDLALVVDSSRNVPTDQYDGVKELLSSILDQLDVSSQPGTSDRGARVALVQHSTLNYPPRRGEEPVKIEFDLLRYRNRDLMKRHIHKNMRQTGGLSCTEHAVEWVIHNIMLKSSRPRPTKVIFTVIGEETNVWDQAKLDHIALLAQCEGVTLFTLSLGRQSNVTAVEKLASVPLEQHLLCLGEAKHGGIEYAQRFTQGFIRILNSGINTYPPPDVQRKCESLQKWFHSKGIPGEYLEGGSGGRDLHGLYHHLDEETGEQEQYVTEFVDLHGSKQAYSYSEEKETETEGIVRLRGR</sequence>
<feature type="domain" description="VWFA" evidence="14">
    <location>
        <begin position="835"/>
        <end position="1009"/>
    </location>
</feature>
<keyword evidence="9" id="KW-0379">Hydroxylation</keyword>
<dbReference type="SUPFAM" id="SSF53300">
    <property type="entry name" value="vWA-like"/>
    <property type="match status" value="11"/>
</dbReference>
<dbReference type="EMBL" id="AHAT01012313">
    <property type="status" value="NOT_ANNOTATED_CDS"/>
    <property type="molecule type" value="Genomic_DNA"/>
</dbReference>
<feature type="domain" description="VWFA" evidence="14">
    <location>
        <begin position="628"/>
        <end position="802"/>
    </location>
</feature>
<dbReference type="InterPro" id="IPR008160">
    <property type="entry name" value="Collagen"/>
</dbReference>
<dbReference type="GeneTree" id="ENSGT00940000155619"/>
<keyword evidence="6" id="KW-0130">Cell adhesion</keyword>
<evidence type="ECO:0000256" key="6">
    <source>
        <dbReference type="ARBA" id="ARBA00022889"/>
    </source>
</evidence>
<proteinExistence type="inferred from homology"/>
<dbReference type="FunFam" id="3.40.50.410:FF:000016">
    <property type="entry name" value="Collagen type VI alpha 3 chain"/>
    <property type="match status" value="1"/>
</dbReference>
<dbReference type="PROSITE" id="PS50234">
    <property type="entry name" value="VWFA"/>
    <property type="match status" value="10"/>
</dbReference>
<dbReference type="FunFam" id="3.40.50.410:FF:000021">
    <property type="entry name" value="Collagen, type VI, alpha 3"/>
    <property type="match status" value="1"/>
</dbReference>
<dbReference type="EMBL" id="AHAT01012312">
    <property type="status" value="NOT_ANNOTATED_CDS"/>
    <property type="molecule type" value="Genomic_DNA"/>
</dbReference>
<dbReference type="Proteomes" id="UP000018468">
    <property type="component" value="Linkage group LG11"/>
</dbReference>
<evidence type="ECO:0000256" key="9">
    <source>
        <dbReference type="ARBA" id="ARBA00023278"/>
    </source>
</evidence>
<evidence type="ECO:0000313" key="15">
    <source>
        <dbReference type="Ensembl" id="ENSLOCP00000001956.1"/>
    </source>
</evidence>
<feature type="domain" description="VWFA" evidence="14">
    <location>
        <begin position="2156"/>
        <end position="2299"/>
    </location>
</feature>
<dbReference type="SMART" id="SM00327">
    <property type="entry name" value="VWA"/>
    <property type="match status" value="10"/>
</dbReference>
<feature type="signal peptide" evidence="13">
    <location>
        <begin position="1"/>
        <end position="21"/>
    </location>
</feature>
<dbReference type="InterPro" id="IPR050525">
    <property type="entry name" value="ECM_Assembly_Org"/>
</dbReference>
<evidence type="ECO:0000256" key="4">
    <source>
        <dbReference type="ARBA" id="ARBA00022729"/>
    </source>
</evidence>
<evidence type="ECO:0000259" key="14">
    <source>
        <dbReference type="PROSITE" id="PS50234"/>
    </source>
</evidence>
<dbReference type="HOGENOM" id="CLU_000182_1_0_1"/>
<dbReference type="EMBL" id="AHAT01012314">
    <property type="status" value="NOT_ANNOTATED_CDS"/>
    <property type="molecule type" value="Genomic_DNA"/>
</dbReference>
<reference evidence="15" key="3">
    <citation type="submission" date="2025-09" db="UniProtKB">
        <authorList>
            <consortium name="Ensembl"/>
        </authorList>
    </citation>
    <scope>IDENTIFICATION</scope>
</reference>
<evidence type="ECO:0000256" key="5">
    <source>
        <dbReference type="ARBA" id="ARBA00022737"/>
    </source>
</evidence>
<evidence type="ECO:0000256" key="1">
    <source>
        <dbReference type="ARBA" id="ARBA00004498"/>
    </source>
</evidence>
<accession>W5M0P9</accession>
<keyword evidence="7" id="KW-0176">Collagen</keyword>
<feature type="chain" id="PRO_5004865451" description="VWFA domain-containing protein" evidence="13">
    <location>
        <begin position="22"/>
        <end position="2659"/>
    </location>
</feature>
<dbReference type="CDD" id="cd01450">
    <property type="entry name" value="vWFA_subfamily_ECM"/>
    <property type="match status" value="2"/>
</dbReference>
<protein>
    <recommendedName>
        <fullName evidence="14">VWFA domain-containing protein</fullName>
    </recommendedName>
</protein>
<feature type="domain" description="VWFA" evidence="14">
    <location>
        <begin position="1021"/>
        <end position="1194"/>
    </location>
</feature>
<evidence type="ECO:0000256" key="11">
    <source>
        <dbReference type="ARBA" id="ARBA00044000"/>
    </source>
</evidence>
<keyword evidence="8" id="KW-0325">Glycoprotein</keyword>
<feature type="compositionally biased region" description="Basic and acidic residues" evidence="12">
    <location>
        <begin position="1855"/>
        <end position="1865"/>
    </location>
</feature>
<dbReference type="PANTHER" id="PTHR24020:SF86">
    <property type="entry name" value="COLLAGEN, TYPE VI, ALPHA 4"/>
    <property type="match status" value="1"/>
</dbReference>
<dbReference type="Gene3D" id="3.40.50.410">
    <property type="entry name" value="von Willebrand factor, type A domain"/>
    <property type="match status" value="10"/>
</dbReference>
<feature type="domain" description="VWFA" evidence="14">
    <location>
        <begin position="2366"/>
        <end position="2563"/>
    </location>
</feature>
<evidence type="ECO:0000256" key="10">
    <source>
        <dbReference type="ARBA" id="ARBA00043858"/>
    </source>
</evidence>
<keyword evidence="4 13" id="KW-0732">Signal</keyword>
<feature type="domain" description="VWFA" evidence="14">
    <location>
        <begin position="1207"/>
        <end position="1380"/>
    </location>
</feature>
<organism evidence="15 16">
    <name type="scientific">Lepisosteus oculatus</name>
    <name type="common">Spotted gar</name>
    <dbReference type="NCBI Taxonomy" id="7918"/>
    <lineage>
        <taxon>Eukaryota</taxon>
        <taxon>Metazoa</taxon>
        <taxon>Chordata</taxon>
        <taxon>Craniata</taxon>
        <taxon>Vertebrata</taxon>
        <taxon>Euteleostomi</taxon>
        <taxon>Actinopterygii</taxon>
        <taxon>Neopterygii</taxon>
        <taxon>Holostei</taxon>
        <taxon>Semionotiformes</taxon>
        <taxon>Lepisosteidae</taxon>
        <taxon>Lepisosteus</taxon>
    </lineage>
</organism>
<feature type="domain" description="VWFA" evidence="14">
    <location>
        <begin position="33"/>
        <end position="207"/>
    </location>
</feature>
<dbReference type="GO" id="GO:0005589">
    <property type="term" value="C:collagen type VI trimer"/>
    <property type="evidence" value="ECO:0007669"/>
    <property type="project" value="UniProtKB-ARBA"/>
</dbReference>